<protein>
    <submittedName>
        <fullName evidence="1">Uncharacterized protein</fullName>
    </submittedName>
</protein>
<keyword evidence="2" id="KW-1185">Reference proteome</keyword>
<organism evidence="1 2">
    <name type="scientific">Evansella cellulosilytica (strain ATCC 21833 / DSM 2522 / FERM P-1141 / JCM 9156 / N-4)</name>
    <name type="common">Bacillus cellulosilyticus</name>
    <dbReference type="NCBI Taxonomy" id="649639"/>
    <lineage>
        <taxon>Bacteria</taxon>
        <taxon>Bacillati</taxon>
        <taxon>Bacillota</taxon>
        <taxon>Bacilli</taxon>
        <taxon>Bacillales</taxon>
        <taxon>Bacillaceae</taxon>
        <taxon>Evansella</taxon>
    </lineage>
</organism>
<dbReference type="Proteomes" id="UP000001401">
    <property type="component" value="Chromosome"/>
</dbReference>
<dbReference type="EMBL" id="CP002394">
    <property type="protein sequence ID" value="ADU32015.1"/>
    <property type="molecule type" value="Genomic_DNA"/>
</dbReference>
<dbReference type="RefSeq" id="WP_013490346.1">
    <property type="nucleotide sequence ID" value="NC_014829.1"/>
</dbReference>
<name>E6TTY4_EVAC2</name>
<dbReference type="KEGG" id="bco:Bcell_3775"/>
<gene>
    <name evidence="1" type="ordered locus">Bcell_3775</name>
</gene>
<proteinExistence type="predicted"/>
<dbReference type="PROSITE" id="PS51257">
    <property type="entry name" value="PROKAR_LIPOPROTEIN"/>
    <property type="match status" value="1"/>
</dbReference>
<accession>E6TTY4</accession>
<evidence type="ECO:0000313" key="2">
    <source>
        <dbReference type="Proteomes" id="UP000001401"/>
    </source>
</evidence>
<sequence length="176" mass="20123" precursor="true">MKKSSNCFTRSIWSKKITLSIAFILFTVLVIGCSSTEEEPSSRESLEDLEAEIDYLHSLQEIMDELHIKLNQSHVTDDTVVLRVPGNEEKLRETSQSIRDLSHRLDALNPPSEYTRVQRAYEKAFPYYIDSVSHLIVYAAGGSVTELSNYRHNFEEGEKHVDEATALISRMLEEVN</sequence>
<dbReference type="AlphaFoldDB" id="E6TTY4"/>
<dbReference type="HOGENOM" id="CLU_1522227_0_0_9"/>
<evidence type="ECO:0000313" key="1">
    <source>
        <dbReference type="EMBL" id="ADU32015.1"/>
    </source>
</evidence>
<reference evidence="1 2" key="1">
    <citation type="submission" date="2010-12" db="EMBL/GenBank/DDBJ databases">
        <title>Complete sequence of Bacillus cellulosilyticus DSM 2522.</title>
        <authorList>
            <consortium name="US DOE Joint Genome Institute"/>
            <person name="Lucas S."/>
            <person name="Copeland A."/>
            <person name="Lapidus A."/>
            <person name="Cheng J.-F."/>
            <person name="Bruce D."/>
            <person name="Goodwin L."/>
            <person name="Pitluck S."/>
            <person name="Chertkov O."/>
            <person name="Detter J.C."/>
            <person name="Han C."/>
            <person name="Tapia R."/>
            <person name="Land M."/>
            <person name="Hauser L."/>
            <person name="Jeffries C."/>
            <person name="Kyrpides N."/>
            <person name="Ivanova N."/>
            <person name="Mikhailova N."/>
            <person name="Brumm P."/>
            <person name="Mead D."/>
            <person name="Woyke T."/>
        </authorList>
    </citation>
    <scope>NUCLEOTIDE SEQUENCE [LARGE SCALE GENOMIC DNA]</scope>
    <source>
        <strain evidence="2">ATCC 21833 / DSM 2522 / FERM P-1141 / JCM 9156 / N-4</strain>
    </source>
</reference>